<dbReference type="EC" id="7.1.1.2" evidence="3 17"/>
<evidence type="ECO:0000259" key="19">
    <source>
        <dbReference type="Pfam" id="PF00662"/>
    </source>
</evidence>
<comment type="catalytic activity">
    <reaction evidence="16 17">
        <text>a ubiquinone + NADH + 5 H(+)(in) = a ubiquinol + NAD(+) + 4 H(+)(out)</text>
        <dbReference type="Rhea" id="RHEA:29091"/>
        <dbReference type="Rhea" id="RHEA-COMP:9565"/>
        <dbReference type="Rhea" id="RHEA-COMP:9566"/>
        <dbReference type="ChEBI" id="CHEBI:15378"/>
        <dbReference type="ChEBI" id="CHEBI:16389"/>
        <dbReference type="ChEBI" id="CHEBI:17976"/>
        <dbReference type="ChEBI" id="CHEBI:57540"/>
        <dbReference type="ChEBI" id="CHEBI:57945"/>
        <dbReference type="EC" id="7.1.1.2"/>
    </reaction>
</comment>
<comment type="subcellular location">
    <subcellularLocation>
        <location evidence="2">Mitochondrion inner membrane</location>
        <topology evidence="2">Multi-pass membrane protein</topology>
    </subcellularLocation>
</comment>
<dbReference type="CTD" id="4540"/>
<keyword evidence="5 17" id="KW-0813">Transport</keyword>
<feature type="domain" description="NADH-Ubiquinone oxidoreductase (complex I) chain 5 N-terminal" evidence="19">
    <location>
        <begin position="48"/>
        <end position="87"/>
    </location>
</feature>
<feature type="transmembrane region" description="Helical" evidence="17">
    <location>
        <begin position="370"/>
        <end position="391"/>
    </location>
</feature>
<protein>
    <recommendedName>
        <fullName evidence="4 17">NADH-ubiquinone oxidoreductase chain 5</fullName>
        <ecNumber evidence="3 17">7.1.1.2</ecNumber>
    </recommendedName>
</protein>
<dbReference type="InterPro" id="IPR001750">
    <property type="entry name" value="ND/Mrp_TM"/>
</dbReference>
<evidence type="ECO:0000256" key="15">
    <source>
        <dbReference type="ARBA" id="ARBA00023136"/>
    </source>
</evidence>
<proteinExistence type="inferred from homology"/>
<feature type="domain" description="NADH dehydrogenase subunit 5 C-terminal" evidence="20">
    <location>
        <begin position="386"/>
        <end position="557"/>
    </location>
</feature>
<keyword evidence="11 17" id="KW-1133">Transmembrane helix</keyword>
<comment type="function">
    <text evidence="1">Core subunit of the mitochondrial membrane respiratory chain NADH dehydrogenase (Complex I) that is believed to belong to the minimal assembly required for catalysis. Complex I functions in the transfer of electrons from NADH to the respiratory chain. The immediate electron acceptor for the enzyme is believed to be ubiquinone.</text>
</comment>
<dbReference type="InterPro" id="IPR010934">
    <property type="entry name" value="NADH_DH_su5_C"/>
</dbReference>
<keyword evidence="14 17" id="KW-0496">Mitochondrion</keyword>
<keyword evidence="7 17" id="KW-0812">Transmembrane</keyword>
<evidence type="ECO:0000256" key="13">
    <source>
        <dbReference type="ARBA" id="ARBA00023075"/>
    </source>
</evidence>
<dbReference type="GeneID" id="7042963"/>
<feature type="transmembrane region" description="Helical" evidence="17">
    <location>
        <begin position="265"/>
        <end position="287"/>
    </location>
</feature>
<feature type="transmembrane region" description="Helical" evidence="17">
    <location>
        <begin position="209"/>
        <end position="227"/>
    </location>
</feature>
<dbReference type="InterPro" id="IPR001516">
    <property type="entry name" value="Proton_antipo_N"/>
</dbReference>
<dbReference type="GO" id="GO:0008137">
    <property type="term" value="F:NADH dehydrogenase (ubiquinone) activity"/>
    <property type="evidence" value="ECO:0007669"/>
    <property type="project" value="UniProtKB-EC"/>
</dbReference>
<evidence type="ECO:0000256" key="10">
    <source>
        <dbReference type="ARBA" id="ARBA00022982"/>
    </source>
</evidence>
<accession>B7S769</accession>
<keyword evidence="8" id="KW-0999">Mitochondrion inner membrane</keyword>
<evidence type="ECO:0000256" key="11">
    <source>
        <dbReference type="ARBA" id="ARBA00022989"/>
    </source>
</evidence>
<evidence type="ECO:0000256" key="4">
    <source>
        <dbReference type="ARBA" id="ARBA00021096"/>
    </source>
</evidence>
<evidence type="ECO:0000256" key="12">
    <source>
        <dbReference type="ARBA" id="ARBA00023027"/>
    </source>
</evidence>
<sequence length="558" mass="61364">MFGYFWFVNFFLGGWLMVLGGFYYLYLSKAIIFKYGLFISAGLFIEGYMLFDWLALFFFGVVMIISGSIFCYSMGYMEGDLGIVRFMYILLFFVFSMGLLIFMPNVISMLLGWDGLGLVSYCLVIYYQNYKSYGAGMITVLMNRVGDVGLLLSIGLMVELGGWGVFDYFSESVLGSVVLFLLFIAGITKSAQMPFSAWLPAAMAAPTPVSALVHSSTLVTAGVYLLIRVSPLMGSEICYLIFLLSVLTMFMAGLGAIFENDVKKMIALSTLSQLGLMMSIIGLGGYILAFIHLVIHAIFKSLMFLCAGFLIHQVSGTQDLRMLGGAGLYCPMVCFCLNVSNFSLCGVPFMSGFYSSDMIIESVVSFGGGFGGYLVLMLSCGLTAGYSFKMFKILCVNLVGYKSYENLGDLGFNMMIPMLFLGTFGVIGGSITFWGIFGGGVQVLGGFESIGVLVVVIFGGIVGMFVNDFAYANKDFIFFVSTMWFLSVMSPRVVKFPFLFSNTIIKVNEFGWDEFFGGGGSGELFSFSGGQLSYYQNSNVKIYLSGIFFWFVLLMLLC</sequence>
<feature type="transmembrane region" description="Helical" evidence="17">
    <location>
        <begin position="172"/>
        <end position="188"/>
    </location>
</feature>
<feature type="transmembrane region" description="Helical" evidence="17">
    <location>
        <begin position="412"/>
        <end position="437"/>
    </location>
</feature>
<feature type="transmembrane region" description="Helical" evidence="17">
    <location>
        <begin position="6"/>
        <end position="25"/>
    </location>
</feature>
<reference evidence="21" key="1">
    <citation type="journal article" date="2008" name="Mol. Phylogenet. Evol.">
        <title>The complete mitochondrial genome of Symphylella sp. (Myriapoda: Symphyla): Extensive gene order rearrangement and evidence in favor of Progoneata.</title>
        <authorList>
            <person name="Gai Y."/>
            <person name="Song D."/>
            <person name="Sun H."/>
            <person name="Yang Q."/>
            <person name="Zhou K."/>
        </authorList>
    </citation>
    <scope>NUCLEOTIDE SEQUENCE</scope>
</reference>
<geneLocation type="mitochondrion" evidence="21"/>
<keyword evidence="13 17" id="KW-0830">Ubiquinone</keyword>
<feature type="transmembrane region" description="Helical" evidence="17">
    <location>
        <begin position="86"/>
        <end position="104"/>
    </location>
</feature>
<dbReference type="Pfam" id="PF00662">
    <property type="entry name" value="Proton_antipo_N"/>
    <property type="match status" value="1"/>
</dbReference>
<keyword evidence="15 17" id="KW-0472">Membrane</keyword>
<keyword evidence="12 17" id="KW-0520">NAD</keyword>
<feature type="domain" description="NADH:quinone oxidoreductase/Mrp antiporter transmembrane" evidence="18">
    <location>
        <begin position="105"/>
        <end position="374"/>
    </location>
</feature>
<dbReference type="Pfam" id="PF00361">
    <property type="entry name" value="Proton_antipo_M"/>
    <property type="match status" value="1"/>
</dbReference>
<feature type="transmembrane region" description="Helical" evidence="17">
    <location>
        <begin position="148"/>
        <end position="166"/>
    </location>
</feature>
<evidence type="ECO:0000256" key="14">
    <source>
        <dbReference type="ARBA" id="ARBA00023128"/>
    </source>
</evidence>
<dbReference type="RefSeq" id="YP_002317252.1">
    <property type="nucleotide sequence ID" value="NC_011572.1"/>
</dbReference>
<evidence type="ECO:0000256" key="5">
    <source>
        <dbReference type="ARBA" id="ARBA00022448"/>
    </source>
</evidence>
<dbReference type="PANTHER" id="PTHR42829">
    <property type="entry name" value="NADH-UBIQUINONE OXIDOREDUCTASE CHAIN 5"/>
    <property type="match status" value="1"/>
</dbReference>
<evidence type="ECO:0000256" key="7">
    <source>
        <dbReference type="ARBA" id="ARBA00022692"/>
    </source>
</evidence>
<feature type="transmembrane region" description="Helical" evidence="17">
    <location>
        <begin position="449"/>
        <end position="469"/>
    </location>
</feature>
<keyword evidence="6" id="KW-0679">Respiratory chain</keyword>
<feature type="transmembrane region" description="Helical" evidence="17">
    <location>
        <begin position="32"/>
        <end position="50"/>
    </location>
</feature>
<dbReference type="PRINTS" id="PR01434">
    <property type="entry name" value="NADHDHGNASE5"/>
</dbReference>
<feature type="transmembrane region" description="Helical" evidence="17">
    <location>
        <begin position="239"/>
        <end position="258"/>
    </location>
</feature>
<comment type="similarity">
    <text evidence="17">Belongs to the complex I subunit 5 family.</text>
</comment>
<dbReference type="InterPro" id="IPR003945">
    <property type="entry name" value="NU5C-like"/>
</dbReference>
<evidence type="ECO:0000256" key="2">
    <source>
        <dbReference type="ARBA" id="ARBA00004448"/>
    </source>
</evidence>
<dbReference type="Pfam" id="PF06455">
    <property type="entry name" value="NADH5_C"/>
    <property type="match status" value="1"/>
</dbReference>
<gene>
    <name evidence="21" type="primary">ND5</name>
</gene>
<evidence type="ECO:0000313" key="21">
    <source>
        <dbReference type="EMBL" id="ABQ01738.1"/>
    </source>
</evidence>
<dbReference type="GO" id="GO:0003954">
    <property type="term" value="F:NADH dehydrogenase activity"/>
    <property type="evidence" value="ECO:0007669"/>
    <property type="project" value="TreeGrafter"/>
</dbReference>
<evidence type="ECO:0000256" key="1">
    <source>
        <dbReference type="ARBA" id="ARBA00003257"/>
    </source>
</evidence>
<evidence type="ECO:0000256" key="8">
    <source>
        <dbReference type="ARBA" id="ARBA00022792"/>
    </source>
</evidence>
<keyword evidence="9" id="KW-1278">Translocase</keyword>
<feature type="transmembrane region" description="Helical" evidence="17">
    <location>
        <begin position="476"/>
        <end position="494"/>
    </location>
</feature>
<dbReference type="PANTHER" id="PTHR42829:SF2">
    <property type="entry name" value="NADH-UBIQUINONE OXIDOREDUCTASE CHAIN 5"/>
    <property type="match status" value="1"/>
</dbReference>
<evidence type="ECO:0000256" key="17">
    <source>
        <dbReference type="RuleBase" id="RU003404"/>
    </source>
</evidence>
<evidence type="ECO:0000259" key="20">
    <source>
        <dbReference type="Pfam" id="PF06455"/>
    </source>
</evidence>
<evidence type="ECO:0000256" key="6">
    <source>
        <dbReference type="ARBA" id="ARBA00022660"/>
    </source>
</evidence>
<dbReference type="AlphaFoldDB" id="B7S769"/>
<organism evidence="21">
    <name type="scientific">Symphylella sp. YG-2006</name>
    <dbReference type="NCBI Taxonomy" id="390856"/>
    <lineage>
        <taxon>Eukaryota</taxon>
        <taxon>Metazoa</taxon>
        <taxon>Ecdysozoa</taxon>
        <taxon>Arthropoda</taxon>
        <taxon>Myriapoda</taxon>
        <taxon>Symphyla</taxon>
        <taxon>Scolopendrellidae</taxon>
        <taxon>Symphylella</taxon>
    </lineage>
</organism>
<dbReference type="GO" id="GO:0042773">
    <property type="term" value="P:ATP synthesis coupled electron transport"/>
    <property type="evidence" value="ECO:0007669"/>
    <property type="project" value="InterPro"/>
</dbReference>
<feature type="transmembrane region" description="Helical" evidence="17">
    <location>
        <begin position="56"/>
        <end position="74"/>
    </location>
</feature>
<dbReference type="GO" id="GO:0015990">
    <property type="term" value="P:electron transport coupled proton transport"/>
    <property type="evidence" value="ECO:0007669"/>
    <property type="project" value="TreeGrafter"/>
</dbReference>
<evidence type="ECO:0000256" key="9">
    <source>
        <dbReference type="ARBA" id="ARBA00022967"/>
    </source>
</evidence>
<comment type="function">
    <text evidence="17">Core subunit of the mitochondrial membrane respiratory chain NADH dehydrogenase (Complex I) which catalyzes electron transfer from NADH through the respiratory chain, using ubiquinone as an electron acceptor. Essential for the catalytic activity and assembly of complex I.</text>
</comment>
<evidence type="ECO:0000259" key="18">
    <source>
        <dbReference type="Pfam" id="PF00361"/>
    </source>
</evidence>
<evidence type="ECO:0000256" key="16">
    <source>
        <dbReference type="ARBA" id="ARBA00049551"/>
    </source>
</evidence>
<keyword evidence="10" id="KW-0249">Electron transport</keyword>
<dbReference type="EMBL" id="EF576853">
    <property type="protein sequence ID" value="ABQ01738.1"/>
    <property type="molecule type" value="Genomic_DNA"/>
</dbReference>
<dbReference type="GO" id="GO:0005743">
    <property type="term" value="C:mitochondrial inner membrane"/>
    <property type="evidence" value="ECO:0007669"/>
    <property type="project" value="UniProtKB-SubCell"/>
</dbReference>
<feature type="transmembrane region" description="Helical" evidence="17">
    <location>
        <begin position="540"/>
        <end position="557"/>
    </location>
</feature>
<evidence type="ECO:0000256" key="3">
    <source>
        <dbReference type="ARBA" id="ARBA00012944"/>
    </source>
</evidence>
<name>B7S769_9MYRI</name>